<comment type="caution">
    <text evidence="8">The sequence shown here is derived from an EMBL/GenBank/DDBJ whole genome shotgun (WGS) entry which is preliminary data.</text>
</comment>
<dbReference type="Gene3D" id="3.10.50.40">
    <property type="match status" value="2"/>
</dbReference>
<dbReference type="EC" id="5.2.1.8" evidence="6"/>
<protein>
    <recommendedName>
        <fullName evidence="6">Peptidyl-prolyl cis-trans isomerase</fullName>
        <ecNumber evidence="6">5.2.1.8</ecNumber>
    </recommendedName>
</protein>
<dbReference type="SUPFAM" id="SSF54534">
    <property type="entry name" value="FKBP-like"/>
    <property type="match status" value="2"/>
</dbReference>
<evidence type="ECO:0000313" key="8">
    <source>
        <dbReference type="EMBL" id="MFE1751871.1"/>
    </source>
</evidence>
<feature type="domain" description="PPIase FKBP-type" evidence="7">
    <location>
        <begin position="47"/>
        <end position="138"/>
    </location>
</feature>
<proteinExistence type="inferred from homology"/>
<dbReference type="RefSeq" id="WP_381806742.1">
    <property type="nucleotide sequence ID" value="NZ_JBHYTS010000020.1"/>
</dbReference>
<dbReference type="PANTHER" id="PTHR43811">
    <property type="entry name" value="FKBP-TYPE PEPTIDYL-PROLYL CIS-TRANS ISOMERASE FKPA"/>
    <property type="match status" value="1"/>
</dbReference>
<evidence type="ECO:0000313" key="9">
    <source>
        <dbReference type="Proteomes" id="UP001599756"/>
    </source>
</evidence>
<reference evidence="8 9" key="1">
    <citation type="submission" date="2024-09" db="EMBL/GenBank/DDBJ databases">
        <title>The Natural Products Discovery Center: Release of the First 8490 Sequenced Strains for Exploring Actinobacteria Biosynthetic Diversity.</title>
        <authorList>
            <person name="Kalkreuter E."/>
            <person name="Kautsar S.A."/>
            <person name="Yang D."/>
            <person name="Bader C.D."/>
            <person name="Teijaro C.N."/>
            <person name="Fluegel L."/>
            <person name="Davis C.M."/>
            <person name="Simpson J.R."/>
            <person name="Lauterbach L."/>
            <person name="Steele A.D."/>
            <person name="Gui C."/>
            <person name="Meng S."/>
            <person name="Li G."/>
            <person name="Viehrig K."/>
            <person name="Ye F."/>
            <person name="Su P."/>
            <person name="Kiefer A.F."/>
            <person name="Nichols A."/>
            <person name="Cepeda A.J."/>
            <person name="Yan W."/>
            <person name="Fan B."/>
            <person name="Jiang Y."/>
            <person name="Adhikari A."/>
            <person name="Zheng C.-J."/>
            <person name="Schuster L."/>
            <person name="Cowan T.M."/>
            <person name="Smanski M.J."/>
            <person name="Chevrette M.G."/>
            <person name="De Carvalho L.P.S."/>
            <person name="Shen B."/>
        </authorList>
    </citation>
    <scope>NUCLEOTIDE SEQUENCE [LARGE SCALE GENOMIC DNA]</scope>
    <source>
        <strain evidence="8 9">NPDC059500</strain>
    </source>
</reference>
<dbReference type="GO" id="GO:0003755">
    <property type="term" value="F:peptidyl-prolyl cis-trans isomerase activity"/>
    <property type="evidence" value="ECO:0007669"/>
    <property type="project" value="UniProtKB-EC"/>
</dbReference>
<evidence type="ECO:0000259" key="7">
    <source>
        <dbReference type="PROSITE" id="PS50059"/>
    </source>
</evidence>
<dbReference type="InterPro" id="IPR001179">
    <property type="entry name" value="PPIase_FKBP_dom"/>
</dbReference>
<dbReference type="Proteomes" id="UP001599756">
    <property type="component" value="Unassembled WGS sequence"/>
</dbReference>
<evidence type="ECO:0000256" key="4">
    <source>
        <dbReference type="ARBA" id="ARBA00023235"/>
    </source>
</evidence>
<dbReference type="PROSITE" id="PS50059">
    <property type="entry name" value="FKBP_PPIASE"/>
    <property type="match status" value="2"/>
</dbReference>
<evidence type="ECO:0000256" key="6">
    <source>
        <dbReference type="RuleBase" id="RU003915"/>
    </source>
</evidence>
<sequence>MASDTVLPTVSGQPGRRAVISLPKARPSGRFVISQQAPGHGEAAATGDVAVVAYTAVVWRNGKALPGPYDEGGRPLLVPLGRATTLPALDRAVQGRRAGSRVLVVAPPAAAYGSDGNPKSGVTGTDTVVFVVDVLKIVRAHATVDGDQAGVPDSLPQVRVDRRSATAAIAVPDHKAPGRLVKQTLTAGHGPVVRAGRQVVLQQSTAVWQQGRDDARLVMSSQAGGGPLPVVIGRGNVIKGWDEAVVGQRVGTRLLLVMPPDKAFGPHSPKGIPDGAVLVSVIDILATV</sequence>
<evidence type="ECO:0000256" key="5">
    <source>
        <dbReference type="PROSITE-ProRule" id="PRU00277"/>
    </source>
</evidence>
<keyword evidence="4 5" id="KW-0413">Isomerase</keyword>
<evidence type="ECO:0000256" key="2">
    <source>
        <dbReference type="ARBA" id="ARBA00006577"/>
    </source>
</evidence>
<dbReference type="InterPro" id="IPR046357">
    <property type="entry name" value="PPIase_dom_sf"/>
</dbReference>
<keyword evidence="9" id="KW-1185">Reference proteome</keyword>
<comment type="catalytic activity">
    <reaction evidence="1 5 6">
        <text>[protein]-peptidylproline (omega=180) = [protein]-peptidylproline (omega=0)</text>
        <dbReference type="Rhea" id="RHEA:16237"/>
        <dbReference type="Rhea" id="RHEA-COMP:10747"/>
        <dbReference type="Rhea" id="RHEA-COMP:10748"/>
        <dbReference type="ChEBI" id="CHEBI:83833"/>
        <dbReference type="ChEBI" id="CHEBI:83834"/>
        <dbReference type="EC" id="5.2.1.8"/>
    </reaction>
</comment>
<keyword evidence="3 5" id="KW-0697">Rotamase</keyword>
<comment type="similarity">
    <text evidence="2 6">Belongs to the FKBP-type PPIase family.</text>
</comment>
<dbReference type="EMBL" id="JBHYTS010000020">
    <property type="protein sequence ID" value="MFE1751871.1"/>
    <property type="molecule type" value="Genomic_DNA"/>
</dbReference>
<dbReference type="Pfam" id="PF00254">
    <property type="entry name" value="FKBP_C"/>
    <property type="match status" value="2"/>
</dbReference>
<name>A0ABW6H5Z5_9ACTN</name>
<dbReference type="PANTHER" id="PTHR43811:SF19">
    <property type="entry name" value="39 KDA FK506-BINDING NUCLEAR PROTEIN"/>
    <property type="match status" value="1"/>
</dbReference>
<organism evidence="8 9">
    <name type="scientific">Streptomyces anandii</name>
    <dbReference type="NCBI Taxonomy" id="285454"/>
    <lineage>
        <taxon>Bacteria</taxon>
        <taxon>Bacillati</taxon>
        <taxon>Actinomycetota</taxon>
        <taxon>Actinomycetes</taxon>
        <taxon>Kitasatosporales</taxon>
        <taxon>Streptomycetaceae</taxon>
        <taxon>Streptomyces</taxon>
    </lineage>
</organism>
<accession>A0ABW6H5Z5</accession>
<evidence type="ECO:0000256" key="3">
    <source>
        <dbReference type="ARBA" id="ARBA00023110"/>
    </source>
</evidence>
<feature type="domain" description="PPIase FKBP-type" evidence="7">
    <location>
        <begin position="196"/>
        <end position="288"/>
    </location>
</feature>
<gene>
    <name evidence="8" type="ORF">ACFW88_15250</name>
</gene>
<evidence type="ECO:0000256" key="1">
    <source>
        <dbReference type="ARBA" id="ARBA00000971"/>
    </source>
</evidence>